<dbReference type="AlphaFoldDB" id="A0A1R3KA34"/>
<name>A0A1R3KA34_COCAP</name>
<keyword evidence="4 5" id="KW-0408">Iron</keyword>
<dbReference type="OrthoDB" id="1069523at2759"/>
<keyword evidence="7" id="KW-1185">Reference proteome</keyword>
<evidence type="ECO:0000313" key="7">
    <source>
        <dbReference type="Proteomes" id="UP000188268"/>
    </source>
</evidence>
<dbReference type="Pfam" id="PF03055">
    <property type="entry name" value="RPE65"/>
    <property type="match status" value="1"/>
</dbReference>
<dbReference type="GO" id="GO:0016121">
    <property type="term" value="P:carotene catabolic process"/>
    <property type="evidence" value="ECO:0007669"/>
    <property type="project" value="TreeGrafter"/>
</dbReference>
<dbReference type="Gramene" id="OMP03933">
    <property type="protein sequence ID" value="OMP03933"/>
    <property type="gene ID" value="CCACVL1_02225"/>
</dbReference>
<dbReference type="PANTHER" id="PTHR10543">
    <property type="entry name" value="BETA-CAROTENE DIOXYGENASE"/>
    <property type="match status" value="1"/>
</dbReference>
<feature type="binding site" evidence="5">
    <location>
        <position position="162"/>
    </location>
    <ligand>
        <name>Fe cation</name>
        <dbReference type="ChEBI" id="CHEBI:24875"/>
        <note>catalytic</note>
    </ligand>
</feature>
<comment type="caution">
    <text evidence="6">The sequence shown here is derived from an EMBL/GenBank/DDBJ whole genome shotgun (WGS) entry which is preliminary data.</text>
</comment>
<keyword evidence="3" id="KW-0560">Oxidoreductase</keyword>
<keyword evidence="3" id="KW-0223">Dioxygenase</keyword>
<dbReference type="GO" id="GO:0010436">
    <property type="term" value="F:carotenoid dioxygenase activity"/>
    <property type="evidence" value="ECO:0007669"/>
    <property type="project" value="TreeGrafter"/>
</dbReference>
<evidence type="ECO:0000256" key="4">
    <source>
        <dbReference type="ARBA" id="ARBA00023004"/>
    </source>
</evidence>
<dbReference type="PANTHER" id="PTHR10543:SF58">
    <property type="entry name" value="CAROTENOID CLEAVAGE DIOXYGENASE 4, CHLOROPLASTIC-RELATED"/>
    <property type="match status" value="1"/>
</dbReference>
<evidence type="ECO:0000256" key="2">
    <source>
        <dbReference type="ARBA" id="ARBA00022723"/>
    </source>
</evidence>
<keyword evidence="2 5" id="KW-0479">Metal-binding</keyword>
<feature type="binding site" evidence="5">
    <location>
        <position position="211"/>
    </location>
    <ligand>
        <name>Fe cation</name>
        <dbReference type="ChEBI" id="CHEBI:24875"/>
        <note>catalytic</note>
    </ligand>
</feature>
<sequence>MEPTNCQVIEGELPLSLNGVYVRNGPNPQHQACRALHMFEGDGMLHSLTLSNGHATYCNRYVKTYKYMLERDAGFAIIPNMLSGLYGLLDIFRFLKSVVTGRFDVTKGIGVANTSLAFISGTILALCESDLPYIINITQEGDIETLGRWDLDKKLLSNMTAHPKIDMDTKETFAFSWSFVFPHLTFFRFDEKGIKQKEVPIFSMHKPSLIHDFAITKRFAIFHETQLVMSLAKVLMGRGTPVVYEPKQKTRFGVIPRQAKCDSEMKWFEVPGFNAAHIINSWESCDEEIVIVASNVKSIEDFLVNKKLDVVLEKVKINLKTGDVHRNIISTKNLELGSINSSYVGKKTRYAYLGVLEDTPKTSGLVKIDLETGDEVGKRFYGDGCFGGEPLFVRRNEYNGDDEDGECDEDDGFVMTFVHNEHTNESIFLVMDAKSPELNTIAKIKLPRRVPYGFHGLFLAN</sequence>
<dbReference type="STRING" id="210143.A0A1R3KA34"/>
<dbReference type="EMBL" id="AWWV01005884">
    <property type="protein sequence ID" value="OMP03933.1"/>
    <property type="molecule type" value="Genomic_DNA"/>
</dbReference>
<proteinExistence type="inferred from homology"/>
<dbReference type="InterPro" id="IPR004294">
    <property type="entry name" value="Carotenoid_Oase"/>
</dbReference>
<dbReference type="GO" id="GO:0009570">
    <property type="term" value="C:chloroplast stroma"/>
    <property type="evidence" value="ECO:0007669"/>
    <property type="project" value="TreeGrafter"/>
</dbReference>
<gene>
    <name evidence="6" type="ORF">CCACVL1_02225</name>
</gene>
<dbReference type="GO" id="GO:0046872">
    <property type="term" value="F:metal ion binding"/>
    <property type="evidence" value="ECO:0007669"/>
    <property type="project" value="UniProtKB-KW"/>
</dbReference>
<comment type="cofactor">
    <cofactor evidence="5">
        <name>Fe(2+)</name>
        <dbReference type="ChEBI" id="CHEBI:29033"/>
    </cofactor>
    <text evidence="5">Binds 1 Fe(2+) ion per subunit.</text>
</comment>
<accession>A0A1R3KA34</accession>
<evidence type="ECO:0000313" key="6">
    <source>
        <dbReference type="EMBL" id="OMP03933.1"/>
    </source>
</evidence>
<organism evidence="6 7">
    <name type="scientific">Corchorus capsularis</name>
    <name type="common">Jute</name>
    <dbReference type="NCBI Taxonomy" id="210143"/>
    <lineage>
        <taxon>Eukaryota</taxon>
        <taxon>Viridiplantae</taxon>
        <taxon>Streptophyta</taxon>
        <taxon>Embryophyta</taxon>
        <taxon>Tracheophyta</taxon>
        <taxon>Spermatophyta</taxon>
        <taxon>Magnoliopsida</taxon>
        <taxon>eudicotyledons</taxon>
        <taxon>Gunneridae</taxon>
        <taxon>Pentapetalae</taxon>
        <taxon>rosids</taxon>
        <taxon>malvids</taxon>
        <taxon>Malvales</taxon>
        <taxon>Malvaceae</taxon>
        <taxon>Grewioideae</taxon>
        <taxon>Apeibeae</taxon>
        <taxon>Corchorus</taxon>
    </lineage>
</organism>
<comment type="similarity">
    <text evidence="1">Belongs to the carotenoid oxygenase family.</text>
</comment>
<reference evidence="6 7" key="1">
    <citation type="submission" date="2013-09" db="EMBL/GenBank/DDBJ databases">
        <title>Corchorus capsularis genome sequencing.</title>
        <authorList>
            <person name="Alam M."/>
            <person name="Haque M.S."/>
            <person name="Islam M.S."/>
            <person name="Emdad E.M."/>
            <person name="Islam M.M."/>
            <person name="Ahmed B."/>
            <person name="Halim A."/>
            <person name="Hossen Q.M.M."/>
            <person name="Hossain M.Z."/>
            <person name="Ahmed R."/>
            <person name="Khan M.M."/>
            <person name="Islam R."/>
            <person name="Rashid M.M."/>
            <person name="Khan S.A."/>
            <person name="Rahman M.S."/>
            <person name="Alam M."/>
        </authorList>
    </citation>
    <scope>NUCLEOTIDE SEQUENCE [LARGE SCALE GENOMIC DNA]</scope>
    <source>
        <strain evidence="7">cv. CVL-1</strain>
        <tissue evidence="6">Whole seedling</tissue>
    </source>
</reference>
<evidence type="ECO:0000256" key="1">
    <source>
        <dbReference type="ARBA" id="ARBA00006787"/>
    </source>
</evidence>
<protein>
    <submittedName>
        <fullName evidence="6">Carotenoid oxygenase</fullName>
    </submittedName>
</protein>
<dbReference type="Proteomes" id="UP000188268">
    <property type="component" value="Unassembled WGS sequence"/>
</dbReference>
<evidence type="ECO:0000256" key="5">
    <source>
        <dbReference type="PIRSR" id="PIRSR604294-1"/>
    </source>
</evidence>
<feature type="binding site" evidence="5">
    <location>
        <position position="277"/>
    </location>
    <ligand>
        <name>Fe cation</name>
        <dbReference type="ChEBI" id="CHEBI:24875"/>
        <note>catalytic</note>
    </ligand>
</feature>
<feature type="binding site" evidence="5">
    <location>
        <position position="455"/>
    </location>
    <ligand>
        <name>Fe cation</name>
        <dbReference type="ChEBI" id="CHEBI:24875"/>
        <note>catalytic</note>
    </ligand>
</feature>
<dbReference type="OMA" id="RWEIDKN"/>
<evidence type="ECO:0000256" key="3">
    <source>
        <dbReference type="ARBA" id="ARBA00022964"/>
    </source>
</evidence>